<dbReference type="GO" id="GO:0003700">
    <property type="term" value="F:DNA-binding transcription factor activity"/>
    <property type="evidence" value="ECO:0007669"/>
    <property type="project" value="TreeGrafter"/>
</dbReference>
<protein>
    <submittedName>
        <fullName evidence="2">Cysteine metabolism repressor</fullName>
    </submittedName>
</protein>
<comment type="caution">
    <text evidence="2">The sequence shown here is derived from an EMBL/GenBank/DDBJ whole genome shotgun (WGS) entry which is preliminary data.</text>
</comment>
<sequence>MKISTKGIYALEIAVDLAMHSDSEHLESIKNIAGRRNLSEKYLERIISMLKKANLVSSTRGARGGYCLAKPAGEIMVYDILTAVEGNLAPVECLIKSTDCGIDCEKCPTRRVWNQMWELIKDAAKETRLEDLLKKAS</sequence>
<keyword evidence="3" id="KW-1185">Reference proteome</keyword>
<dbReference type="OrthoDB" id="9808360at2"/>
<dbReference type="RefSeq" id="WP_027296511.1">
    <property type="nucleotide sequence ID" value="NZ_CABMJZ010000051.1"/>
</dbReference>
<dbReference type="GO" id="GO:0003677">
    <property type="term" value="F:DNA binding"/>
    <property type="evidence" value="ECO:0007669"/>
    <property type="project" value="UniProtKB-KW"/>
</dbReference>
<dbReference type="PROSITE" id="PS51197">
    <property type="entry name" value="HTH_RRF2_2"/>
    <property type="match status" value="1"/>
</dbReference>
<reference evidence="2 3" key="1">
    <citation type="journal article" date="2019" name="Anaerobe">
        <title>Detection of Robinsoniella peoriensis in multiple bone samples of a trauma patient.</title>
        <authorList>
            <person name="Schrottner P."/>
            <person name="Hartwich K."/>
            <person name="Bunk B."/>
            <person name="Schober I."/>
            <person name="Helbig S."/>
            <person name="Rudolph W.W."/>
            <person name="Gunzer F."/>
        </authorList>
    </citation>
    <scope>NUCLEOTIDE SEQUENCE [LARGE SCALE GENOMIC DNA]</scope>
    <source>
        <strain evidence="2 3">DSM 106044</strain>
    </source>
</reference>
<evidence type="ECO:0000313" key="3">
    <source>
        <dbReference type="Proteomes" id="UP000306509"/>
    </source>
</evidence>
<keyword evidence="1" id="KW-0238">DNA-binding</keyword>
<dbReference type="EMBL" id="QGQD01000014">
    <property type="protein sequence ID" value="TLD02471.1"/>
    <property type="molecule type" value="Genomic_DNA"/>
</dbReference>
<evidence type="ECO:0000256" key="1">
    <source>
        <dbReference type="ARBA" id="ARBA00023125"/>
    </source>
</evidence>
<dbReference type="PANTHER" id="PTHR33221">
    <property type="entry name" value="WINGED HELIX-TURN-HELIX TRANSCRIPTIONAL REGULATOR, RRF2 FAMILY"/>
    <property type="match status" value="1"/>
</dbReference>
<dbReference type="SUPFAM" id="SSF46785">
    <property type="entry name" value="Winged helix' DNA-binding domain"/>
    <property type="match status" value="1"/>
</dbReference>
<dbReference type="STRING" id="180332.GCA_000797495_03176"/>
<dbReference type="InterPro" id="IPR036388">
    <property type="entry name" value="WH-like_DNA-bd_sf"/>
</dbReference>
<dbReference type="Pfam" id="PF02082">
    <property type="entry name" value="Rrf2"/>
    <property type="match status" value="1"/>
</dbReference>
<gene>
    <name evidence="2" type="primary">cymR_2</name>
    <name evidence="2" type="ORF">DSM106044_00601</name>
</gene>
<accession>A0A4U8QBR0</accession>
<evidence type="ECO:0000313" key="2">
    <source>
        <dbReference type="EMBL" id="TLD02471.1"/>
    </source>
</evidence>
<dbReference type="InterPro" id="IPR036390">
    <property type="entry name" value="WH_DNA-bd_sf"/>
</dbReference>
<dbReference type="Gene3D" id="1.10.10.10">
    <property type="entry name" value="Winged helix-like DNA-binding domain superfamily/Winged helix DNA-binding domain"/>
    <property type="match status" value="1"/>
</dbReference>
<dbReference type="PANTHER" id="PTHR33221:SF5">
    <property type="entry name" value="HTH-TYPE TRANSCRIPTIONAL REGULATOR ISCR"/>
    <property type="match status" value="1"/>
</dbReference>
<dbReference type="NCBIfam" id="TIGR00738">
    <property type="entry name" value="rrf2_super"/>
    <property type="match status" value="1"/>
</dbReference>
<proteinExistence type="predicted"/>
<dbReference type="AlphaFoldDB" id="A0A4U8QBR0"/>
<organism evidence="2 3">
    <name type="scientific">Robinsoniella peoriensis</name>
    <dbReference type="NCBI Taxonomy" id="180332"/>
    <lineage>
        <taxon>Bacteria</taxon>
        <taxon>Bacillati</taxon>
        <taxon>Bacillota</taxon>
        <taxon>Clostridia</taxon>
        <taxon>Lachnospirales</taxon>
        <taxon>Lachnospiraceae</taxon>
        <taxon>Robinsoniella</taxon>
    </lineage>
</organism>
<dbReference type="GO" id="GO:0005829">
    <property type="term" value="C:cytosol"/>
    <property type="evidence" value="ECO:0007669"/>
    <property type="project" value="TreeGrafter"/>
</dbReference>
<dbReference type="InterPro" id="IPR000944">
    <property type="entry name" value="Tscrpt_reg_Rrf2"/>
</dbReference>
<dbReference type="Proteomes" id="UP000306509">
    <property type="component" value="Unassembled WGS sequence"/>
</dbReference>
<name>A0A4U8QBR0_9FIRM</name>